<dbReference type="AlphaFoldDB" id="A0A8T1HAF5"/>
<feature type="region of interest" description="Disordered" evidence="1">
    <location>
        <begin position="78"/>
        <end position="105"/>
    </location>
</feature>
<accession>A0A8T1HAF5</accession>
<dbReference type="Proteomes" id="UP000760860">
    <property type="component" value="Unassembled WGS sequence"/>
</dbReference>
<proteinExistence type="predicted"/>
<feature type="compositionally biased region" description="Polar residues" evidence="1">
    <location>
        <begin position="96"/>
        <end position="105"/>
    </location>
</feature>
<protein>
    <submittedName>
        <fullName evidence="2">Uncharacterized protein</fullName>
    </submittedName>
</protein>
<feature type="compositionally biased region" description="Acidic residues" evidence="1">
    <location>
        <begin position="142"/>
        <end position="160"/>
    </location>
</feature>
<sequence>MYGEYAVIARELKTAENDTELLSGVNPLELVGGAIALELKSGAKAGTSPFETVSATHFAPKSYNYYGSKRSYDSECDSEEERPFKMPRPPAALRPSTINDLASSNRRMEDEVDSLLQELNDVYATIERLRRRISARQMFGSDSEDEDSDEEAEAQEEDTEPWFVDTFPADAGECVVDLTYDSD</sequence>
<evidence type="ECO:0000313" key="3">
    <source>
        <dbReference type="Proteomes" id="UP000760860"/>
    </source>
</evidence>
<evidence type="ECO:0000313" key="2">
    <source>
        <dbReference type="EMBL" id="KAG3208926.1"/>
    </source>
</evidence>
<evidence type="ECO:0000256" key="1">
    <source>
        <dbReference type="SAM" id="MobiDB-lite"/>
    </source>
</evidence>
<name>A0A8T1HAF5_9STRA</name>
<comment type="caution">
    <text evidence="2">The sequence shown here is derived from an EMBL/GenBank/DDBJ whole genome shotgun (WGS) entry which is preliminary data.</text>
</comment>
<dbReference type="VEuPathDB" id="FungiDB:PC110_g16498"/>
<organism evidence="2 3">
    <name type="scientific">Phytophthora cactorum</name>
    <dbReference type="NCBI Taxonomy" id="29920"/>
    <lineage>
        <taxon>Eukaryota</taxon>
        <taxon>Sar</taxon>
        <taxon>Stramenopiles</taxon>
        <taxon>Oomycota</taxon>
        <taxon>Peronosporomycetes</taxon>
        <taxon>Peronosporales</taxon>
        <taxon>Peronosporaceae</taxon>
        <taxon>Phytophthora</taxon>
    </lineage>
</organism>
<dbReference type="EMBL" id="RCMV01001368">
    <property type="protein sequence ID" value="KAG3208926.1"/>
    <property type="molecule type" value="Genomic_DNA"/>
</dbReference>
<reference evidence="2" key="1">
    <citation type="submission" date="2018-05" db="EMBL/GenBank/DDBJ databases">
        <title>Effector identification in a new, highly contiguous assembly of the strawberry crown rot pathogen Phytophthora cactorum.</title>
        <authorList>
            <person name="Armitage A.D."/>
            <person name="Nellist C.F."/>
            <person name="Bates H."/>
            <person name="Vickerstaff R.J."/>
            <person name="Harrison R.J."/>
        </authorList>
    </citation>
    <scope>NUCLEOTIDE SEQUENCE</scope>
    <source>
        <strain evidence="2">P421</strain>
    </source>
</reference>
<feature type="region of interest" description="Disordered" evidence="1">
    <location>
        <begin position="137"/>
        <end position="167"/>
    </location>
</feature>
<gene>
    <name evidence="2" type="ORF">PC129_g20054</name>
</gene>